<dbReference type="AlphaFoldDB" id="A0AAD9ITC5"/>
<protein>
    <recommendedName>
        <fullName evidence="10">ABC transmembrane type-1 domain-containing protein</fullName>
    </recommendedName>
</protein>
<evidence type="ECO:0000313" key="11">
    <source>
        <dbReference type="EMBL" id="KAK2140223.1"/>
    </source>
</evidence>
<gene>
    <name evidence="11" type="ORF">LSH36_1431g00002</name>
</gene>
<dbReference type="Gene3D" id="1.20.1560.10">
    <property type="entry name" value="ABC transporter type 1, transmembrane domain"/>
    <property type="match status" value="1"/>
</dbReference>
<dbReference type="GO" id="GO:0140359">
    <property type="term" value="F:ABC-type transporter activity"/>
    <property type="evidence" value="ECO:0007669"/>
    <property type="project" value="InterPro"/>
</dbReference>
<organism evidence="11 12">
    <name type="scientific">Paralvinella palmiformis</name>
    <dbReference type="NCBI Taxonomy" id="53620"/>
    <lineage>
        <taxon>Eukaryota</taxon>
        <taxon>Metazoa</taxon>
        <taxon>Spiralia</taxon>
        <taxon>Lophotrochozoa</taxon>
        <taxon>Annelida</taxon>
        <taxon>Polychaeta</taxon>
        <taxon>Sedentaria</taxon>
        <taxon>Canalipalpata</taxon>
        <taxon>Terebellida</taxon>
        <taxon>Terebelliformia</taxon>
        <taxon>Alvinellidae</taxon>
        <taxon>Paralvinella</taxon>
    </lineage>
</organism>
<accession>A0AAD9ITC5</accession>
<reference evidence="11" key="1">
    <citation type="journal article" date="2023" name="Mol. Biol. Evol.">
        <title>Third-Generation Sequencing Reveals the Adaptive Role of the Epigenome in Three Deep-Sea Polychaetes.</title>
        <authorList>
            <person name="Perez M."/>
            <person name="Aroh O."/>
            <person name="Sun Y."/>
            <person name="Lan Y."/>
            <person name="Juniper S.K."/>
            <person name="Young C.R."/>
            <person name="Angers B."/>
            <person name="Qian P.Y."/>
        </authorList>
    </citation>
    <scope>NUCLEOTIDE SEQUENCE</scope>
    <source>
        <strain evidence="11">P08H-3</strain>
    </source>
</reference>
<evidence type="ECO:0000313" key="12">
    <source>
        <dbReference type="Proteomes" id="UP001208570"/>
    </source>
</evidence>
<dbReference type="InterPro" id="IPR011527">
    <property type="entry name" value="ABC1_TM_dom"/>
</dbReference>
<evidence type="ECO:0000256" key="2">
    <source>
        <dbReference type="ARBA" id="ARBA00022448"/>
    </source>
</evidence>
<dbReference type="GO" id="GO:0012505">
    <property type="term" value="C:endomembrane system"/>
    <property type="evidence" value="ECO:0007669"/>
    <property type="project" value="UniProtKB-SubCell"/>
</dbReference>
<evidence type="ECO:0000256" key="4">
    <source>
        <dbReference type="ARBA" id="ARBA00022737"/>
    </source>
</evidence>
<feature type="transmembrane region" description="Helical" evidence="9">
    <location>
        <begin position="50"/>
        <end position="71"/>
    </location>
</feature>
<dbReference type="InterPro" id="IPR036640">
    <property type="entry name" value="ABC1_TM_sf"/>
</dbReference>
<keyword evidence="12" id="KW-1185">Reference proteome</keyword>
<dbReference type="Proteomes" id="UP001208570">
    <property type="component" value="Unassembled WGS sequence"/>
</dbReference>
<keyword evidence="3 9" id="KW-0812">Transmembrane</keyword>
<keyword evidence="4" id="KW-0677">Repeat</keyword>
<proteinExistence type="predicted"/>
<keyword evidence="8 9" id="KW-0472">Membrane</keyword>
<comment type="caution">
    <text evidence="11">The sequence shown here is derived from an EMBL/GenBank/DDBJ whole genome shotgun (WGS) entry which is preliminary data.</text>
</comment>
<dbReference type="InterPro" id="IPR050173">
    <property type="entry name" value="ABC_transporter_C-like"/>
</dbReference>
<evidence type="ECO:0000256" key="7">
    <source>
        <dbReference type="ARBA" id="ARBA00022989"/>
    </source>
</evidence>
<evidence type="ECO:0000256" key="5">
    <source>
        <dbReference type="ARBA" id="ARBA00022741"/>
    </source>
</evidence>
<sequence length="175" mass="19802">MDLIVVMKDGEISELGSYTELIERDGAFSEFIQTYLTENFHQSSGNDPEVLAVSLLSVAIVIGSVSASRLLHADMLNRIVRCPMSFFDTTPLGRILNRFSKDVDIMDNNIQQYVLNLFLLLGPLISTFIIIMYTTPMLIAVFVPLAVVFSFLQRDIERRLVDQSLQSTTNVYRSR</sequence>
<evidence type="ECO:0000256" key="3">
    <source>
        <dbReference type="ARBA" id="ARBA00022692"/>
    </source>
</evidence>
<keyword evidence="2" id="KW-0813">Transport</keyword>
<feature type="domain" description="ABC transmembrane type-1" evidence="10">
    <location>
        <begin position="60"/>
        <end position="154"/>
    </location>
</feature>
<evidence type="ECO:0000256" key="1">
    <source>
        <dbReference type="ARBA" id="ARBA00004127"/>
    </source>
</evidence>
<feature type="transmembrane region" description="Helical" evidence="9">
    <location>
        <begin position="137"/>
        <end position="153"/>
    </location>
</feature>
<evidence type="ECO:0000256" key="8">
    <source>
        <dbReference type="ARBA" id="ARBA00023136"/>
    </source>
</evidence>
<dbReference type="SUPFAM" id="SSF90123">
    <property type="entry name" value="ABC transporter transmembrane region"/>
    <property type="match status" value="1"/>
</dbReference>
<evidence type="ECO:0000256" key="6">
    <source>
        <dbReference type="ARBA" id="ARBA00022840"/>
    </source>
</evidence>
<keyword evidence="7 9" id="KW-1133">Transmembrane helix</keyword>
<dbReference type="PANTHER" id="PTHR24223:SF443">
    <property type="entry name" value="MULTIDRUG-RESISTANCE LIKE PROTEIN 1, ISOFORM I"/>
    <property type="match status" value="1"/>
</dbReference>
<evidence type="ECO:0000256" key="9">
    <source>
        <dbReference type="SAM" id="Phobius"/>
    </source>
</evidence>
<dbReference type="EMBL" id="JAODUP010001430">
    <property type="protein sequence ID" value="KAK2140223.1"/>
    <property type="molecule type" value="Genomic_DNA"/>
</dbReference>
<dbReference type="PROSITE" id="PS50929">
    <property type="entry name" value="ABC_TM1F"/>
    <property type="match status" value="1"/>
</dbReference>
<name>A0AAD9ITC5_9ANNE</name>
<dbReference type="GO" id="GO:0005524">
    <property type="term" value="F:ATP binding"/>
    <property type="evidence" value="ECO:0007669"/>
    <property type="project" value="UniProtKB-KW"/>
</dbReference>
<feature type="transmembrane region" description="Helical" evidence="9">
    <location>
        <begin position="113"/>
        <end position="131"/>
    </location>
</feature>
<dbReference type="GO" id="GO:0016020">
    <property type="term" value="C:membrane"/>
    <property type="evidence" value="ECO:0007669"/>
    <property type="project" value="InterPro"/>
</dbReference>
<dbReference type="Pfam" id="PF00664">
    <property type="entry name" value="ABC_membrane"/>
    <property type="match status" value="1"/>
</dbReference>
<keyword evidence="6" id="KW-0067">ATP-binding</keyword>
<evidence type="ECO:0000259" key="10">
    <source>
        <dbReference type="PROSITE" id="PS50929"/>
    </source>
</evidence>
<dbReference type="PANTHER" id="PTHR24223">
    <property type="entry name" value="ATP-BINDING CASSETTE SUB-FAMILY C"/>
    <property type="match status" value="1"/>
</dbReference>
<keyword evidence="5" id="KW-0547">Nucleotide-binding</keyword>
<comment type="subcellular location">
    <subcellularLocation>
        <location evidence="1">Endomembrane system</location>
        <topology evidence="1">Multi-pass membrane protein</topology>
    </subcellularLocation>
</comment>